<accession>A0A5E4VW50</accession>
<gene>
    <name evidence="9" type="ORF">PCE31107_02937</name>
</gene>
<keyword evidence="6" id="KW-0010">Activator</keyword>
<evidence type="ECO:0000256" key="1">
    <source>
        <dbReference type="ARBA" id="ARBA00022490"/>
    </source>
</evidence>
<dbReference type="Gene3D" id="1.10.4000.10">
    <property type="entry name" value="Flagellar transcriptional activator FlhD"/>
    <property type="match status" value="1"/>
</dbReference>
<evidence type="ECO:0000313" key="10">
    <source>
        <dbReference type="Proteomes" id="UP000396788"/>
    </source>
</evidence>
<name>A0A5E4VW50_9BURK</name>
<comment type="function">
    <text evidence="8">Functions in complex with FlhC as a master transcriptional regulator that regulates transcription of several flagellar and non-flagellar operons by binding to their promoter region. Activates expression of class 2 flagellar genes, including fliA, which is a flagellum-specific sigma factor that turns on the class 3 genes. Also regulates genes whose products function in a variety of physiological pathways.</text>
</comment>
<dbReference type="RefSeq" id="WP_150609338.1">
    <property type="nucleotide sequence ID" value="NZ_CABPRY010000006.1"/>
</dbReference>
<dbReference type="GO" id="GO:0044780">
    <property type="term" value="P:bacterial-type flagellum assembly"/>
    <property type="evidence" value="ECO:0007669"/>
    <property type="project" value="InterPro"/>
</dbReference>
<protein>
    <submittedName>
        <fullName evidence="9">Transcriptional regulator</fullName>
    </submittedName>
</protein>
<reference evidence="9 10" key="1">
    <citation type="submission" date="2019-08" db="EMBL/GenBank/DDBJ databases">
        <authorList>
            <person name="Peeters C."/>
        </authorList>
    </citation>
    <scope>NUCLEOTIDE SEQUENCE [LARGE SCALE GENOMIC DNA]</scope>
    <source>
        <strain evidence="9 10">LMG 31107</strain>
    </source>
</reference>
<dbReference type="InterPro" id="IPR036194">
    <property type="entry name" value="FlhD_sf"/>
</dbReference>
<dbReference type="InterPro" id="IPR023559">
    <property type="entry name" value="Flagellar_FlhD"/>
</dbReference>
<evidence type="ECO:0000256" key="8">
    <source>
        <dbReference type="ARBA" id="ARBA00025431"/>
    </source>
</evidence>
<dbReference type="Pfam" id="PF05247">
    <property type="entry name" value="FlhD"/>
    <property type="match status" value="1"/>
</dbReference>
<dbReference type="EMBL" id="CABPRY010000006">
    <property type="protein sequence ID" value="VVE16797.1"/>
    <property type="molecule type" value="Genomic_DNA"/>
</dbReference>
<evidence type="ECO:0000256" key="6">
    <source>
        <dbReference type="ARBA" id="ARBA00023159"/>
    </source>
</evidence>
<keyword evidence="3" id="KW-0805">Transcription regulation</keyword>
<keyword evidence="5" id="KW-1015">Disulfide bond</keyword>
<evidence type="ECO:0000256" key="2">
    <source>
        <dbReference type="ARBA" id="ARBA00022795"/>
    </source>
</evidence>
<evidence type="ECO:0000313" key="9">
    <source>
        <dbReference type="EMBL" id="VVE16797.1"/>
    </source>
</evidence>
<evidence type="ECO:0000256" key="4">
    <source>
        <dbReference type="ARBA" id="ARBA00023125"/>
    </source>
</evidence>
<evidence type="ECO:0000256" key="5">
    <source>
        <dbReference type="ARBA" id="ARBA00023157"/>
    </source>
</evidence>
<keyword evidence="1" id="KW-0963">Cytoplasm</keyword>
<dbReference type="GO" id="GO:0045893">
    <property type="term" value="P:positive regulation of DNA-templated transcription"/>
    <property type="evidence" value="ECO:0007669"/>
    <property type="project" value="InterPro"/>
</dbReference>
<dbReference type="AlphaFoldDB" id="A0A5E4VW50"/>
<keyword evidence="2" id="KW-1005">Bacterial flagellum biogenesis</keyword>
<evidence type="ECO:0000256" key="7">
    <source>
        <dbReference type="ARBA" id="ARBA00023163"/>
    </source>
</evidence>
<dbReference type="SUPFAM" id="SSF63592">
    <property type="entry name" value="Flagellar transcriptional activator FlhD"/>
    <property type="match status" value="1"/>
</dbReference>
<dbReference type="Proteomes" id="UP000396788">
    <property type="component" value="Unassembled WGS sequence"/>
</dbReference>
<keyword evidence="4" id="KW-0238">DNA-binding</keyword>
<organism evidence="9 10">
    <name type="scientific">Pandoraea cepalis</name>
    <dbReference type="NCBI Taxonomy" id="2508294"/>
    <lineage>
        <taxon>Bacteria</taxon>
        <taxon>Pseudomonadati</taxon>
        <taxon>Pseudomonadota</taxon>
        <taxon>Betaproteobacteria</taxon>
        <taxon>Burkholderiales</taxon>
        <taxon>Burkholderiaceae</taxon>
        <taxon>Pandoraea</taxon>
    </lineage>
</organism>
<keyword evidence="7" id="KW-0804">Transcription</keyword>
<sequence length="99" mass="10886">MLQNSTILGEIYRLNLAYLTMLHRNLLADFATAVDTFGLSEEIAAAIVNSKPDKLARLARTPQLLLRVRFNDVQFLRTLAAKVGPGIAQKIESEEASSA</sequence>
<dbReference type="GO" id="GO:0003677">
    <property type="term" value="F:DNA binding"/>
    <property type="evidence" value="ECO:0007669"/>
    <property type="project" value="UniProtKB-KW"/>
</dbReference>
<proteinExistence type="predicted"/>
<evidence type="ECO:0000256" key="3">
    <source>
        <dbReference type="ARBA" id="ARBA00023015"/>
    </source>
</evidence>